<evidence type="ECO:0000256" key="1">
    <source>
        <dbReference type="SAM" id="MobiDB-lite"/>
    </source>
</evidence>
<dbReference type="RefSeq" id="WP_184739603.1">
    <property type="nucleotide sequence ID" value="NZ_BMRW01000017.1"/>
</dbReference>
<feature type="region of interest" description="Disordered" evidence="1">
    <location>
        <begin position="50"/>
        <end position="69"/>
    </location>
</feature>
<dbReference type="Proteomes" id="UP000556436">
    <property type="component" value="Unassembled WGS sequence"/>
</dbReference>
<evidence type="ECO:0000313" key="4">
    <source>
        <dbReference type="Proteomes" id="UP000556436"/>
    </source>
</evidence>
<keyword evidence="4" id="KW-1185">Reference proteome</keyword>
<feature type="chain" id="PRO_5039488340" evidence="2">
    <location>
        <begin position="27"/>
        <end position="137"/>
    </location>
</feature>
<organism evidence="3 4">
    <name type="scientific">Streptomyces netropsis</name>
    <name type="common">Streptoverticillium netropsis</name>
    <dbReference type="NCBI Taxonomy" id="55404"/>
    <lineage>
        <taxon>Bacteria</taxon>
        <taxon>Bacillati</taxon>
        <taxon>Actinomycetota</taxon>
        <taxon>Actinomycetes</taxon>
        <taxon>Kitasatosporales</taxon>
        <taxon>Streptomycetaceae</taxon>
        <taxon>Streptomyces</taxon>
    </lineage>
</organism>
<sequence length="137" mass="14361">MRKNRIIASVVLAGALMGAAAPSASAVAPSASVATAQTVQPTAFTVVTPSTTKADNTAPATAPTSEPAERAGKLRWVIDKLKAVGSKAWDALSSAAKKGYDAFKEAYEKYVPWVVRKAVEVGATVYEIYEAVRDFVS</sequence>
<proteinExistence type="predicted"/>
<evidence type="ECO:0000256" key="2">
    <source>
        <dbReference type="SAM" id="SignalP"/>
    </source>
</evidence>
<keyword evidence="2" id="KW-0732">Signal</keyword>
<accession>A0A7W7PIJ9</accession>
<gene>
    <name evidence="3" type="ORF">FHS38_006503</name>
</gene>
<name>A0A7W7PIJ9_STRNE</name>
<feature type="compositionally biased region" description="Low complexity" evidence="1">
    <location>
        <begin position="57"/>
        <end position="66"/>
    </location>
</feature>
<comment type="caution">
    <text evidence="3">The sequence shown here is derived from an EMBL/GenBank/DDBJ whole genome shotgun (WGS) entry which is preliminary data.</text>
</comment>
<evidence type="ECO:0000313" key="3">
    <source>
        <dbReference type="EMBL" id="MBB4890418.1"/>
    </source>
</evidence>
<feature type="signal peptide" evidence="2">
    <location>
        <begin position="1"/>
        <end position="26"/>
    </location>
</feature>
<reference evidence="3 4" key="1">
    <citation type="submission" date="2020-08" db="EMBL/GenBank/DDBJ databases">
        <title>Genomic Encyclopedia of Type Strains, Phase III (KMG-III): the genomes of soil and plant-associated and newly described type strains.</title>
        <authorList>
            <person name="Whitman W."/>
        </authorList>
    </citation>
    <scope>NUCLEOTIDE SEQUENCE [LARGE SCALE GENOMIC DNA]</scope>
    <source>
        <strain evidence="3 4">CECT 3265</strain>
    </source>
</reference>
<protein>
    <submittedName>
        <fullName evidence="3">Uncharacterized protein</fullName>
    </submittedName>
</protein>
<dbReference type="AlphaFoldDB" id="A0A7W7PIJ9"/>
<dbReference type="EMBL" id="JACHJG010000019">
    <property type="protein sequence ID" value="MBB4890418.1"/>
    <property type="molecule type" value="Genomic_DNA"/>
</dbReference>